<feature type="compositionally biased region" description="Basic and acidic residues" evidence="1">
    <location>
        <begin position="109"/>
        <end position="118"/>
    </location>
</feature>
<feature type="compositionally biased region" description="Basic and acidic residues" evidence="1">
    <location>
        <begin position="221"/>
        <end position="233"/>
    </location>
</feature>
<feature type="region of interest" description="Disordered" evidence="1">
    <location>
        <begin position="198"/>
        <end position="233"/>
    </location>
</feature>
<gene>
    <name evidence="2" type="ORF">EX895_002969</name>
</gene>
<feature type="compositionally biased region" description="Low complexity" evidence="1">
    <location>
        <begin position="198"/>
        <end position="216"/>
    </location>
</feature>
<dbReference type="RefSeq" id="XP_029740244.1">
    <property type="nucleotide sequence ID" value="XM_029883567.1"/>
</dbReference>
<evidence type="ECO:0000313" key="3">
    <source>
        <dbReference type="Proteomes" id="UP000306050"/>
    </source>
</evidence>
<feature type="compositionally biased region" description="Polar residues" evidence="1">
    <location>
        <begin position="127"/>
        <end position="137"/>
    </location>
</feature>
<name>A0A4V6ETW6_9BASI</name>
<sequence>MGRFTQGHYDDIFFNKIKQACLHVLDQLNEANEINQAFDLCPSISRRNRVILSFLRDADHVRTNDAASASTSPPLPNRHPTGSMRASREPSLGTDSVASLSAQRRRRAREMQYVRDPNDSNDDSDSQATIGPSSFSRTHLDSAPERTPSMSQPDYTFEQFAQDLDPNDKLLKRSLEIIIKETARQALARKRDPTFDAATASASSSSRDPAASLRSAIASSHADRTPAHPRSRDDAAFARRMSRVLNADSASTSRAANLSSADLNHAYRHLGTLRPPPRSSDTSSLTYPSGDATWISTTVLDFSTGVPIRVATLTKTSR</sequence>
<comment type="caution">
    <text evidence="2">The sequence shown here is derived from an EMBL/GenBank/DDBJ whole genome shotgun (WGS) entry which is preliminary data.</text>
</comment>
<accession>A0A4V6ETW6</accession>
<dbReference type="EMBL" id="SRRM01000010">
    <property type="protein sequence ID" value="TKY88259.1"/>
    <property type="molecule type" value="Genomic_DNA"/>
</dbReference>
<evidence type="ECO:0000313" key="2">
    <source>
        <dbReference type="EMBL" id="TKY88259.1"/>
    </source>
</evidence>
<proteinExistence type="predicted"/>
<keyword evidence="3" id="KW-1185">Reference proteome</keyword>
<dbReference type="KEGG" id="sgra:EX895_002969"/>
<dbReference type="AlphaFoldDB" id="A0A4V6ETW6"/>
<feature type="region of interest" description="Disordered" evidence="1">
    <location>
        <begin position="63"/>
        <end position="153"/>
    </location>
</feature>
<protein>
    <submittedName>
        <fullName evidence="2">Uncharacterized protein</fullName>
    </submittedName>
</protein>
<evidence type="ECO:0000256" key="1">
    <source>
        <dbReference type="SAM" id="MobiDB-lite"/>
    </source>
</evidence>
<reference evidence="2 3" key="1">
    <citation type="submission" date="2019-05" db="EMBL/GenBank/DDBJ databases">
        <title>Sporisorium graminicola CBS 10092 draft sequencing and annotation.</title>
        <authorList>
            <person name="Solano-Gonzalez S."/>
            <person name="Caddick M.X."/>
            <person name="Darby A."/>
        </authorList>
    </citation>
    <scope>NUCLEOTIDE SEQUENCE [LARGE SCALE GENOMIC DNA]</scope>
    <source>
        <strain evidence="2 3">CBS 10092</strain>
    </source>
</reference>
<dbReference type="Proteomes" id="UP000306050">
    <property type="component" value="Chromosome SGRAM_18"/>
</dbReference>
<organism evidence="2 3">
    <name type="scientific">Sporisorium graminicola</name>
    <dbReference type="NCBI Taxonomy" id="280036"/>
    <lineage>
        <taxon>Eukaryota</taxon>
        <taxon>Fungi</taxon>
        <taxon>Dikarya</taxon>
        <taxon>Basidiomycota</taxon>
        <taxon>Ustilaginomycotina</taxon>
        <taxon>Ustilaginomycetes</taxon>
        <taxon>Ustilaginales</taxon>
        <taxon>Ustilaginaceae</taxon>
        <taxon>Sporisorium</taxon>
    </lineage>
</organism>
<dbReference type="OrthoDB" id="2554073at2759"/>
<dbReference type="GeneID" id="40725864"/>